<feature type="transmembrane region" description="Helical" evidence="1">
    <location>
        <begin position="396"/>
        <end position="414"/>
    </location>
</feature>
<evidence type="ECO:0000313" key="3">
    <source>
        <dbReference type="Proteomes" id="UP000186917"/>
    </source>
</evidence>
<dbReference type="AlphaFoldDB" id="A0A173MGG5"/>
<gene>
    <name evidence="2" type="ORF">SAMN05421788_11682</name>
</gene>
<reference evidence="3" key="1">
    <citation type="submission" date="2017-01" db="EMBL/GenBank/DDBJ databases">
        <authorList>
            <person name="Varghese N."/>
            <person name="Submissions S."/>
        </authorList>
    </citation>
    <scope>NUCLEOTIDE SEQUENCE [LARGE SCALE GENOMIC DNA]</scope>
    <source>
        <strain evidence="3">DSM 21054</strain>
    </source>
</reference>
<feature type="transmembrane region" description="Helical" evidence="1">
    <location>
        <begin position="472"/>
        <end position="491"/>
    </location>
</feature>
<accession>A0A173MGG5</accession>
<evidence type="ECO:0000256" key="1">
    <source>
        <dbReference type="SAM" id="Phobius"/>
    </source>
</evidence>
<proteinExistence type="predicted"/>
<dbReference type="EMBL" id="FTOR01000016">
    <property type="protein sequence ID" value="SIT34473.1"/>
    <property type="molecule type" value="Genomic_DNA"/>
</dbReference>
<dbReference type="KEGG" id="fln:FLA_2734"/>
<name>A0A173MGG5_9BACT</name>
<protein>
    <submittedName>
        <fullName evidence="2">Uncharacterized protein</fullName>
    </submittedName>
</protein>
<keyword evidence="1" id="KW-0472">Membrane</keyword>
<dbReference type="RefSeq" id="WP_076382748.1">
    <property type="nucleotide sequence ID" value="NZ_AP017422.1"/>
</dbReference>
<organism evidence="2 3">
    <name type="scientific">Filimonas lacunae</name>
    <dbReference type="NCBI Taxonomy" id="477680"/>
    <lineage>
        <taxon>Bacteria</taxon>
        <taxon>Pseudomonadati</taxon>
        <taxon>Bacteroidota</taxon>
        <taxon>Chitinophagia</taxon>
        <taxon>Chitinophagales</taxon>
        <taxon>Chitinophagaceae</taxon>
        <taxon>Filimonas</taxon>
    </lineage>
</organism>
<sequence length="543" mass="62113">MILPNDILSVLAKDVTITSSSETLLQFVVNAHIQRLNFNLRDSLSALLRDLDSWDRLTLTATISGEPISYASNQLNNELFFATWESEEDVIDDLDFVEIDLRIDKGKLKGDTVNIYNVAIFERYLQELKIFDFVSVFSSFFSSGNSDLFLINPSFKNHFHTNSIHLISDPDFKKNGNVGKIEHIKLWEKLKSVSHFSINGSNIMLPDDFEVLHKGGLSNLTIDKFSVSCLAFSMAILNDFSVLKDDKLSLKMNGYKTISAEVDLKSLKLENLPSYYNIYRWVTSNGGLQDKIGLSRNLISLNISSNDNYSIDQSVYTSILSGFKVYEKQNVKQYIDLRNKMSDQIFGFNEKAGKVIEAFASGFQKSALAVVSLYATMIISKIISSKTLVDLFSLEATILSISFLLASFLYFFVCRWEVKHQKERLIDTYNKMKTRNEDLLTKEDIQRILNNDSEHKSDLEFIDKKTKVYSRLWIGIILLLLFLTIVLHLMYKNNVEHNLNSIVVNKDSTIDNHLNCIDYKDSNLNIKLDKVSDTLKVKKKARQ</sequence>
<keyword evidence="1" id="KW-0812">Transmembrane</keyword>
<dbReference type="Proteomes" id="UP000186917">
    <property type="component" value="Unassembled WGS sequence"/>
</dbReference>
<keyword evidence="1" id="KW-1133">Transmembrane helix</keyword>
<evidence type="ECO:0000313" key="2">
    <source>
        <dbReference type="EMBL" id="SIT34473.1"/>
    </source>
</evidence>
<dbReference type="OrthoDB" id="2972222at2"/>
<keyword evidence="3" id="KW-1185">Reference proteome</keyword>